<feature type="signal peptide" evidence="4">
    <location>
        <begin position="1"/>
        <end position="24"/>
    </location>
</feature>
<dbReference type="CDD" id="cd00054">
    <property type="entry name" value="EGF_CA"/>
    <property type="match status" value="1"/>
</dbReference>
<evidence type="ECO:0000313" key="8">
    <source>
        <dbReference type="Proteomes" id="UP001327560"/>
    </source>
</evidence>
<keyword evidence="7" id="KW-0808">Transferase</keyword>
<dbReference type="InterPro" id="IPR025287">
    <property type="entry name" value="WAK_GUB"/>
</dbReference>
<feature type="domain" description="EGF-like" evidence="6">
    <location>
        <begin position="257"/>
        <end position="310"/>
    </location>
</feature>
<dbReference type="InterPro" id="IPR000742">
    <property type="entry name" value="EGF"/>
</dbReference>
<proteinExistence type="predicted"/>
<feature type="domain" description="EGF-like calcium-binding" evidence="5">
    <location>
        <begin position="472"/>
        <end position="514"/>
    </location>
</feature>
<evidence type="ECO:0000256" key="1">
    <source>
        <dbReference type="ARBA" id="ARBA00004167"/>
    </source>
</evidence>
<dbReference type="InterPro" id="IPR001881">
    <property type="entry name" value="EGF-like_Ca-bd_dom"/>
</dbReference>
<evidence type="ECO:0000256" key="3">
    <source>
        <dbReference type="ARBA" id="ARBA00023157"/>
    </source>
</evidence>
<protein>
    <submittedName>
        <fullName evidence="7">Wall-associated receptor kinase 3-like</fullName>
    </submittedName>
</protein>
<gene>
    <name evidence="7" type="ORF">Cni_G07568</name>
</gene>
<evidence type="ECO:0000256" key="4">
    <source>
        <dbReference type="SAM" id="SignalP"/>
    </source>
</evidence>
<reference evidence="7 8" key="1">
    <citation type="submission" date="2023-10" db="EMBL/GenBank/DDBJ databases">
        <title>Chromosome-scale genome assembly provides insights into flower coloration mechanisms of Canna indica.</title>
        <authorList>
            <person name="Li C."/>
        </authorList>
    </citation>
    <scope>NUCLEOTIDE SEQUENCE [LARGE SCALE GENOMIC DNA]</scope>
    <source>
        <tissue evidence="7">Flower</tissue>
    </source>
</reference>
<organism evidence="7 8">
    <name type="scientific">Canna indica</name>
    <name type="common">Indian-shot</name>
    <dbReference type="NCBI Taxonomy" id="4628"/>
    <lineage>
        <taxon>Eukaryota</taxon>
        <taxon>Viridiplantae</taxon>
        <taxon>Streptophyta</taxon>
        <taxon>Embryophyta</taxon>
        <taxon>Tracheophyta</taxon>
        <taxon>Spermatophyta</taxon>
        <taxon>Magnoliopsida</taxon>
        <taxon>Liliopsida</taxon>
        <taxon>Zingiberales</taxon>
        <taxon>Cannaceae</taxon>
        <taxon>Canna</taxon>
    </lineage>
</organism>
<sequence length="532" mass="58569">MALVEVSQLAMLLMISAQLETTLAAYNFTLPPSHCSKSCGNISIHYPFGIGDGCFRAGFNLTCTSYNHTSPRLFLGDGTVEVSEINMDKGVVYIKSPIVTMSANSTSVSAQLIDLRRWPFSFNLGALYGSYFQSLVGNSWYAVGCSAIAVLVDSNTNKTVDNCLTVCSTTQPFATDSCVLDPYGKIWDKLSLGIELTRLSQLELHLVNTSDVKVIMYDRSINADDAEEPQQDSTMKRKITGSEVNAALAWYINDYESCNEAKNKTTYACLSENSECLDAVADSDTMNTIGYMCRCSLSYSGNPYLPHGCQDSSSLTVNPASDCTTAKCGSIDIPYPFGLSEGCYRDQSFSLECDDATDPPALVYRNFYVVTNILLGEGKLELKITDHFPFYLVTSDIKTVAFIEQRTIYSWVVAYQPCKDAKKNTSTFACVDQHSLCVDDNISSNGREILGYRCECSEGYEGNPYLHNGCKDINECKSKDKYKCYGICTNTKGNYNCICPPGSYSPDPKIQNCTTDGHDKKQSLLLANVYNS</sequence>
<evidence type="ECO:0000259" key="6">
    <source>
        <dbReference type="SMART" id="SM00181"/>
    </source>
</evidence>
<dbReference type="Pfam" id="PF13947">
    <property type="entry name" value="GUB_WAK_bind"/>
    <property type="match status" value="2"/>
</dbReference>
<dbReference type="GO" id="GO:0016020">
    <property type="term" value="C:membrane"/>
    <property type="evidence" value="ECO:0007669"/>
    <property type="project" value="UniProtKB-SubCell"/>
</dbReference>
<dbReference type="SUPFAM" id="SSF57196">
    <property type="entry name" value="EGF/Laminin"/>
    <property type="match status" value="1"/>
</dbReference>
<dbReference type="GO" id="GO:0005509">
    <property type="term" value="F:calcium ion binding"/>
    <property type="evidence" value="ECO:0007669"/>
    <property type="project" value="InterPro"/>
</dbReference>
<keyword evidence="8" id="KW-1185">Reference proteome</keyword>
<dbReference type="GO" id="GO:0030247">
    <property type="term" value="F:polysaccharide binding"/>
    <property type="evidence" value="ECO:0007669"/>
    <property type="project" value="InterPro"/>
</dbReference>
<evidence type="ECO:0000313" key="7">
    <source>
        <dbReference type="EMBL" id="WOK98856.1"/>
    </source>
</evidence>
<keyword evidence="7" id="KW-0418">Kinase</keyword>
<dbReference type="PANTHER" id="PTHR33491">
    <property type="entry name" value="OSJNBA0016N04.9 PROTEIN"/>
    <property type="match status" value="1"/>
</dbReference>
<keyword evidence="7" id="KW-0675">Receptor</keyword>
<dbReference type="Gene3D" id="2.10.25.10">
    <property type="entry name" value="Laminin"/>
    <property type="match status" value="1"/>
</dbReference>
<name>A0AAQ3JZA8_9LILI</name>
<dbReference type="SMART" id="SM00181">
    <property type="entry name" value="EGF"/>
    <property type="match status" value="3"/>
</dbReference>
<feature type="chain" id="PRO_5043036140" evidence="4">
    <location>
        <begin position="25"/>
        <end position="532"/>
    </location>
</feature>
<evidence type="ECO:0000259" key="5">
    <source>
        <dbReference type="SMART" id="SM00179"/>
    </source>
</evidence>
<keyword evidence="3" id="KW-1015">Disulfide bond</keyword>
<dbReference type="EMBL" id="CP136891">
    <property type="protein sequence ID" value="WOK98856.1"/>
    <property type="molecule type" value="Genomic_DNA"/>
</dbReference>
<dbReference type="GO" id="GO:0016301">
    <property type="term" value="F:kinase activity"/>
    <property type="evidence" value="ECO:0007669"/>
    <property type="project" value="UniProtKB-KW"/>
</dbReference>
<dbReference type="Proteomes" id="UP001327560">
    <property type="component" value="Chromosome 2"/>
</dbReference>
<dbReference type="AlphaFoldDB" id="A0AAQ3JZA8"/>
<feature type="domain" description="EGF-like" evidence="6">
    <location>
        <begin position="475"/>
        <end position="514"/>
    </location>
</feature>
<feature type="domain" description="EGF-like" evidence="6">
    <location>
        <begin position="417"/>
        <end position="471"/>
    </location>
</feature>
<dbReference type="SMART" id="SM00179">
    <property type="entry name" value="EGF_CA"/>
    <property type="match status" value="1"/>
</dbReference>
<comment type="subcellular location">
    <subcellularLocation>
        <location evidence="1">Membrane</location>
        <topology evidence="1">Single-pass membrane protein</topology>
    </subcellularLocation>
</comment>
<keyword evidence="2 4" id="KW-0732">Signal</keyword>
<dbReference type="PROSITE" id="PS01187">
    <property type="entry name" value="EGF_CA"/>
    <property type="match status" value="1"/>
</dbReference>
<dbReference type="InterPro" id="IPR018097">
    <property type="entry name" value="EGF_Ca-bd_CS"/>
</dbReference>
<accession>A0AAQ3JZA8</accession>
<evidence type="ECO:0000256" key="2">
    <source>
        <dbReference type="ARBA" id="ARBA00022729"/>
    </source>
</evidence>